<dbReference type="PANTHER" id="PTHR11525:SF0">
    <property type="entry name" value="FARNESYL PYROPHOSPHATE SYNTHASE"/>
    <property type="match status" value="1"/>
</dbReference>
<evidence type="ECO:0000256" key="2">
    <source>
        <dbReference type="ARBA" id="ARBA00022679"/>
    </source>
</evidence>
<dbReference type="InterPro" id="IPR039702">
    <property type="entry name" value="FPS1-like"/>
</dbReference>
<dbReference type="OrthoDB" id="10257492at2759"/>
<name>A0A226D5F8_FOLCA</name>
<evidence type="ECO:0000313" key="6">
    <source>
        <dbReference type="EMBL" id="OXA40792.1"/>
    </source>
</evidence>
<dbReference type="GO" id="GO:0004337">
    <property type="term" value="F:(2E,6E)-farnesyl diphosphate synthase activity"/>
    <property type="evidence" value="ECO:0007669"/>
    <property type="project" value="TreeGrafter"/>
</dbReference>
<comment type="cofactor">
    <cofactor evidence="1">
        <name>Mg(2+)</name>
        <dbReference type="ChEBI" id="CHEBI:18420"/>
    </cofactor>
</comment>
<dbReference type="SUPFAM" id="SSF48576">
    <property type="entry name" value="Terpenoid synthases"/>
    <property type="match status" value="1"/>
</dbReference>
<dbReference type="InterPro" id="IPR008949">
    <property type="entry name" value="Isoprenoid_synthase_dom_sf"/>
</dbReference>
<dbReference type="InterPro" id="IPR000092">
    <property type="entry name" value="Polyprenyl_synt"/>
</dbReference>
<dbReference type="GO" id="GO:0042811">
    <property type="term" value="P:pheromone biosynthetic process"/>
    <property type="evidence" value="ECO:0007669"/>
    <property type="project" value="UniProtKB-ARBA"/>
</dbReference>
<sequence length="184" mass="21202">MCTIYVLIFAERLGKRSPKIGKRIEAGIASNALLSYFVKFENPDYPDYPWVLLKLATPKPTKTRNTPIPKNPGSIPWIEELVLEIELLFQMQDDYLDCYGDPEATGKVETDIVENKCSWLIVTALEKAKPAHRKILEELAIEEEFHKFEEECYASILAKIHKLSNQIPAIIFMETAEVIYRRNK</sequence>
<dbReference type="EMBL" id="LNIX01000032">
    <property type="protein sequence ID" value="OXA40792.1"/>
    <property type="molecule type" value="Genomic_DNA"/>
</dbReference>
<evidence type="ECO:0000256" key="5">
    <source>
        <dbReference type="ARBA" id="ARBA00033740"/>
    </source>
</evidence>
<organism evidence="6 7">
    <name type="scientific">Folsomia candida</name>
    <name type="common">Springtail</name>
    <dbReference type="NCBI Taxonomy" id="158441"/>
    <lineage>
        <taxon>Eukaryota</taxon>
        <taxon>Metazoa</taxon>
        <taxon>Ecdysozoa</taxon>
        <taxon>Arthropoda</taxon>
        <taxon>Hexapoda</taxon>
        <taxon>Collembola</taxon>
        <taxon>Entomobryomorpha</taxon>
        <taxon>Isotomoidea</taxon>
        <taxon>Isotomidae</taxon>
        <taxon>Proisotominae</taxon>
        <taxon>Folsomia</taxon>
    </lineage>
</organism>
<protein>
    <submittedName>
        <fullName evidence="6">Farnesyl pyrophosphate synthase</fullName>
    </submittedName>
</protein>
<dbReference type="GO" id="GO:0004161">
    <property type="term" value="F:dimethylallyltranstransferase activity"/>
    <property type="evidence" value="ECO:0007669"/>
    <property type="project" value="TreeGrafter"/>
</dbReference>
<dbReference type="GO" id="GO:0045337">
    <property type="term" value="P:farnesyl diphosphate biosynthetic process"/>
    <property type="evidence" value="ECO:0007669"/>
    <property type="project" value="TreeGrafter"/>
</dbReference>
<comment type="pathway">
    <text evidence="5">Pheromone biosynthesis.</text>
</comment>
<evidence type="ECO:0000256" key="3">
    <source>
        <dbReference type="ARBA" id="ARBA00022723"/>
    </source>
</evidence>
<dbReference type="GO" id="GO:0046872">
    <property type="term" value="F:metal ion binding"/>
    <property type="evidence" value="ECO:0007669"/>
    <property type="project" value="UniProtKB-KW"/>
</dbReference>
<dbReference type="AlphaFoldDB" id="A0A226D5F8"/>
<dbReference type="STRING" id="158441.A0A226D5F8"/>
<reference evidence="6 7" key="1">
    <citation type="submission" date="2015-12" db="EMBL/GenBank/DDBJ databases">
        <title>The genome of Folsomia candida.</title>
        <authorList>
            <person name="Faddeeva A."/>
            <person name="Derks M.F."/>
            <person name="Anvar Y."/>
            <person name="Smit S."/>
            <person name="Van Straalen N."/>
            <person name="Roelofs D."/>
        </authorList>
    </citation>
    <scope>NUCLEOTIDE SEQUENCE [LARGE SCALE GENOMIC DNA]</scope>
    <source>
        <strain evidence="6 7">VU population</strain>
        <tissue evidence="6">Whole body</tissue>
    </source>
</reference>
<keyword evidence="7" id="KW-1185">Reference proteome</keyword>
<gene>
    <name evidence="6" type="ORF">Fcan01_24611</name>
</gene>
<keyword evidence="3" id="KW-0479">Metal-binding</keyword>
<dbReference type="GO" id="GO:0005737">
    <property type="term" value="C:cytoplasm"/>
    <property type="evidence" value="ECO:0007669"/>
    <property type="project" value="TreeGrafter"/>
</dbReference>
<evidence type="ECO:0000313" key="7">
    <source>
        <dbReference type="Proteomes" id="UP000198287"/>
    </source>
</evidence>
<evidence type="ECO:0000256" key="1">
    <source>
        <dbReference type="ARBA" id="ARBA00001946"/>
    </source>
</evidence>
<dbReference type="Pfam" id="PF00348">
    <property type="entry name" value="polyprenyl_synt"/>
    <property type="match status" value="1"/>
</dbReference>
<comment type="caution">
    <text evidence="6">The sequence shown here is derived from an EMBL/GenBank/DDBJ whole genome shotgun (WGS) entry which is preliminary data.</text>
</comment>
<accession>A0A226D5F8</accession>
<keyword evidence="4" id="KW-0460">Magnesium</keyword>
<dbReference type="Proteomes" id="UP000198287">
    <property type="component" value="Unassembled WGS sequence"/>
</dbReference>
<proteinExistence type="predicted"/>
<keyword evidence="2" id="KW-0808">Transferase</keyword>
<dbReference type="PANTHER" id="PTHR11525">
    <property type="entry name" value="FARNESYL-PYROPHOSPHATE SYNTHETASE"/>
    <property type="match status" value="1"/>
</dbReference>
<evidence type="ECO:0000256" key="4">
    <source>
        <dbReference type="ARBA" id="ARBA00022842"/>
    </source>
</evidence>
<dbReference type="Gene3D" id="1.10.600.10">
    <property type="entry name" value="Farnesyl Diphosphate Synthase"/>
    <property type="match status" value="1"/>
</dbReference>